<protein>
    <submittedName>
        <fullName evidence="1">Uncharacterized protein</fullName>
    </submittedName>
</protein>
<evidence type="ECO:0000313" key="1">
    <source>
        <dbReference type="EMBL" id="GIY36575.1"/>
    </source>
</evidence>
<dbReference type="AlphaFoldDB" id="A0AAV4SVQ1"/>
<accession>A0AAV4SVQ1</accession>
<organism evidence="1 2">
    <name type="scientific">Caerostris darwini</name>
    <dbReference type="NCBI Taxonomy" id="1538125"/>
    <lineage>
        <taxon>Eukaryota</taxon>
        <taxon>Metazoa</taxon>
        <taxon>Ecdysozoa</taxon>
        <taxon>Arthropoda</taxon>
        <taxon>Chelicerata</taxon>
        <taxon>Arachnida</taxon>
        <taxon>Araneae</taxon>
        <taxon>Araneomorphae</taxon>
        <taxon>Entelegynae</taxon>
        <taxon>Araneoidea</taxon>
        <taxon>Araneidae</taxon>
        <taxon>Caerostris</taxon>
    </lineage>
</organism>
<name>A0AAV4SVQ1_9ARAC</name>
<proteinExistence type="predicted"/>
<evidence type="ECO:0000313" key="2">
    <source>
        <dbReference type="Proteomes" id="UP001054837"/>
    </source>
</evidence>
<sequence>MLFADKVPFGATLDFGSFFNLNTKATRHSDDDASVGSWVNEMTKISLATLIEGGAEILAAINKNHQNVMLGNELNNPLNEITKMSNYYNNCPEDSNII</sequence>
<comment type="caution">
    <text evidence="1">The sequence shown here is derived from an EMBL/GenBank/DDBJ whole genome shotgun (WGS) entry which is preliminary data.</text>
</comment>
<gene>
    <name evidence="1" type="ORF">CDAR_575311</name>
</gene>
<dbReference type="Proteomes" id="UP001054837">
    <property type="component" value="Unassembled WGS sequence"/>
</dbReference>
<dbReference type="EMBL" id="BPLQ01008327">
    <property type="protein sequence ID" value="GIY36575.1"/>
    <property type="molecule type" value="Genomic_DNA"/>
</dbReference>
<reference evidence="1 2" key="1">
    <citation type="submission" date="2021-06" db="EMBL/GenBank/DDBJ databases">
        <title>Caerostris darwini draft genome.</title>
        <authorList>
            <person name="Kono N."/>
            <person name="Arakawa K."/>
        </authorList>
    </citation>
    <scope>NUCLEOTIDE SEQUENCE [LARGE SCALE GENOMIC DNA]</scope>
</reference>
<keyword evidence="2" id="KW-1185">Reference proteome</keyword>